<reference evidence="4" key="1">
    <citation type="journal article" date="2016" name="Front. Microbiol.">
        <title>Genome Sequence of the Piezophilic, Mesophilic Sulfate-Reducing Bacterium Desulfovibrio indicus J2T.</title>
        <authorList>
            <person name="Cao J."/>
            <person name="Maignien L."/>
            <person name="Shao Z."/>
            <person name="Alain K."/>
            <person name="Jebbar M."/>
        </authorList>
    </citation>
    <scope>NUCLEOTIDE SEQUENCE</scope>
    <source>
        <strain evidence="4">DSM 21893</strain>
    </source>
</reference>
<accession>A0A679J576</accession>
<keyword evidence="5" id="KW-1185">Reference proteome</keyword>
<organism evidence="3">
    <name type="scientific">Methylobacterium bullatum</name>
    <dbReference type="NCBI Taxonomy" id="570505"/>
    <lineage>
        <taxon>Bacteria</taxon>
        <taxon>Pseudomonadati</taxon>
        <taxon>Pseudomonadota</taxon>
        <taxon>Alphaproteobacteria</taxon>
        <taxon>Hyphomicrobiales</taxon>
        <taxon>Methylobacteriaceae</taxon>
        <taxon>Methylobacterium</taxon>
    </lineage>
</organism>
<evidence type="ECO:0000313" key="3">
    <source>
        <dbReference type="EMBL" id="CAA2104684.1"/>
    </source>
</evidence>
<dbReference type="AlphaFoldDB" id="A0A679J576"/>
<feature type="region of interest" description="Disordered" evidence="2">
    <location>
        <begin position="1"/>
        <end position="22"/>
    </location>
</feature>
<keyword evidence="1" id="KW-0175">Coiled coil</keyword>
<reference evidence="3" key="2">
    <citation type="submission" date="2019-12" db="EMBL/GenBank/DDBJ databases">
        <authorList>
            <person name="Cremers G."/>
        </authorList>
    </citation>
    <scope>NUCLEOTIDE SEQUENCE</scope>
    <source>
        <strain evidence="3">Mbul1</strain>
    </source>
</reference>
<evidence type="ECO:0000256" key="2">
    <source>
        <dbReference type="SAM" id="MobiDB-lite"/>
    </source>
</evidence>
<reference evidence="4" key="3">
    <citation type="submission" date="2021-08" db="EMBL/GenBank/DDBJ databases">
        <authorList>
            <person name="Tani A."/>
            <person name="Ola A."/>
            <person name="Ogura Y."/>
            <person name="Katsura K."/>
            <person name="Hayashi T."/>
        </authorList>
    </citation>
    <scope>NUCLEOTIDE SEQUENCE</scope>
    <source>
        <strain evidence="4">DSM 21893</strain>
    </source>
</reference>
<protein>
    <submittedName>
        <fullName evidence="3">Uncharacterized protein</fullName>
    </submittedName>
</protein>
<evidence type="ECO:0000313" key="4">
    <source>
        <dbReference type="EMBL" id="GJD41983.1"/>
    </source>
</evidence>
<sequence>MGSWADGETTMSRQTDNFHNGMHSGMMAVGVALVAGQRARREAQAWAQADADAESAVHRLGQALMASRRREAELARDLAAAQAEIRALRLARRQ</sequence>
<gene>
    <name evidence="3" type="ORF">MBUL_02822</name>
    <name evidence="4" type="ORF">OICFNHDK_4474</name>
</gene>
<proteinExistence type="predicted"/>
<evidence type="ECO:0000313" key="5">
    <source>
        <dbReference type="Proteomes" id="UP001055307"/>
    </source>
</evidence>
<feature type="compositionally biased region" description="Polar residues" evidence="2">
    <location>
        <begin position="9"/>
        <end position="18"/>
    </location>
</feature>
<dbReference type="EMBL" id="LR743504">
    <property type="protein sequence ID" value="CAA2104684.1"/>
    <property type="molecule type" value="Genomic_DNA"/>
</dbReference>
<dbReference type="EMBL" id="BPQF01000035">
    <property type="protein sequence ID" value="GJD41983.1"/>
    <property type="molecule type" value="Genomic_DNA"/>
</dbReference>
<dbReference type="Proteomes" id="UP001055307">
    <property type="component" value="Unassembled WGS sequence"/>
</dbReference>
<evidence type="ECO:0000256" key="1">
    <source>
        <dbReference type="SAM" id="Coils"/>
    </source>
</evidence>
<feature type="coiled-coil region" evidence="1">
    <location>
        <begin position="64"/>
        <end position="91"/>
    </location>
</feature>
<name>A0A679J576_9HYPH</name>